<reference evidence="2" key="1">
    <citation type="journal article" date="2019" name="Int. J. Syst. Evol. Microbiol.">
        <title>The Global Catalogue of Microorganisms (GCM) 10K type strain sequencing project: providing services to taxonomists for standard genome sequencing and annotation.</title>
        <authorList>
            <consortium name="The Broad Institute Genomics Platform"/>
            <consortium name="The Broad Institute Genome Sequencing Center for Infectious Disease"/>
            <person name="Wu L."/>
            <person name="Ma J."/>
        </authorList>
    </citation>
    <scope>NUCLEOTIDE SEQUENCE [LARGE SCALE GENOMIC DNA]</scope>
    <source>
        <strain evidence="2">JCM 13852</strain>
    </source>
</reference>
<sequence>MTQYMDIHHGMRGITADQLEQAHAADLAIQQEEGVHFQQSWADPESGTLYCLSEAPSAEAVQRIHERTGHVADEIHAVPLSAR</sequence>
<dbReference type="NCBIfam" id="NF033706">
    <property type="entry name" value="Ni_bind_SCO4226"/>
    <property type="match status" value="1"/>
</dbReference>
<dbReference type="Pfam" id="PF14026">
    <property type="entry name" value="SCO4226-like"/>
    <property type="match status" value="1"/>
</dbReference>
<keyword evidence="2" id="KW-1185">Reference proteome</keyword>
<name>A0ABW0XGC3_9ACTN</name>
<evidence type="ECO:0000313" key="2">
    <source>
        <dbReference type="Proteomes" id="UP001596183"/>
    </source>
</evidence>
<dbReference type="RefSeq" id="WP_381206495.1">
    <property type="nucleotide sequence ID" value="NZ_JBHSPC010000015.1"/>
</dbReference>
<dbReference type="Gene3D" id="3.30.70.3090">
    <property type="entry name" value="ORF SCO4226, nickel-binding ferredoxin-like monomer"/>
    <property type="match status" value="1"/>
</dbReference>
<protein>
    <submittedName>
        <fullName evidence="1">SCO4226 family nickel-binding protein</fullName>
    </submittedName>
</protein>
<dbReference type="EMBL" id="JBHSPC010000015">
    <property type="protein sequence ID" value="MFC5669667.1"/>
    <property type="molecule type" value="Genomic_DNA"/>
</dbReference>
<dbReference type="InterPro" id="IPR025336">
    <property type="entry name" value="SCO4226-like"/>
</dbReference>
<dbReference type="Proteomes" id="UP001596183">
    <property type="component" value="Unassembled WGS sequence"/>
</dbReference>
<dbReference type="InterPro" id="IPR042557">
    <property type="entry name" value="SCO4226"/>
</dbReference>
<comment type="caution">
    <text evidence="1">The sequence shown here is derived from an EMBL/GenBank/DDBJ whole genome shotgun (WGS) entry which is preliminary data.</text>
</comment>
<accession>A0ABW0XGC3</accession>
<evidence type="ECO:0000313" key="1">
    <source>
        <dbReference type="EMBL" id="MFC5669667.1"/>
    </source>
</evidence>
<gene>
    <name evidence="1" type="ORF">ACFP2V_05920</name>
</gene>
<organism evidence="1 2">
    <name type="scientific">Streptomyces incanus</name>
    <dbReference type="NCBI Taxonomy" id="887453"/>
    <lineage>
        <taxon>Bacteria</taxon>
        <taxon>Bacillati</taxon>
        <taxon>Actinomycetota</taxon>
        <taxon>Actinomycetes</taxon>
        <taxon>Kitasatosporales</taxon>
        <taxon>Streptomycetaceae</taxon>
        <taxon>Streptomyces</taxon>
    </lineage>
</organism>
<proteinExistence type="predicted"/>